<sequence length="143" mass="16194">MTNQSSSKRKSVKEVHAFTSKDSKTPKKRGRKVVPPINRPTLPMEIGKLLGPQQSFELEYAQDIMQQQSDNLDCEMYVAVFADKINIPSISFQSDYLCNRYATLLWKYGMDKFKAGYVSDNDDSTRQKSGYTIPAEGGIINVE</sequence>
<organism evidence="2 3">
    <name type="scientific">Solanum commersonii</name>
    <name type="common">Commerson's wild potato</name>
    <name type="synonym">Commerson's nightshade</name>
    <dbReference type="NCBI Taxonomy" id="4109"/>
    <lineage>
        <taxon>Eukaryota</taxon>
        <taxon>Viridiplantae</taxon>
        <taxon>Streptophyta</taxon>
        <taxon>Embryophyta</taxon>
        <taxon>Tracheophyta</taxon>
        <taxon>Spermatophyta</taxon>
        <taxon>Magnoliopsida</taxon>
        <taxon>eudicotyledons</taxon>
        <taxon>Gunneridae</taxon>
        <taxon>Pentapetalae</taxon>
        <taxon>asterids</taxon>
        <taxon>lamiids</taxon>
        <taxon>Solanales</taxon>
        <taxon>Solanaceae</taxon>
        <taxon>Solanoideae</taxon>
        <taxon>Solaneae</taxon>
        <taxon>Solanum</taxon>
    </lineage>
</organism>
<proteinExistence type="predicted"/>
<dbReference type="PANTHER" id="PTHR33022">
    <property type="entry name" value="DUF1985 DOMAIN-CONTAINING PROTEIN"/>
    <property type="match status" value="1"/>
</dbReference>
<dbReference type="EMBL" id="JACXVP010000003">
    <property type="protein sequence ID" value="KAG5617335.1"/>
    <property type="molecule type" value="Genomic_DNA"/>
</dbReference>
<protein>
    <recommendedName>
        <fullName evidence="4">Ulp1 protease family, C-terminal catalytic domain containing protein</fullName>
    </recommendedName>
</protein>
<evidence type="ECO:0000256" key="1">
    <source>
        <dbReference type="SAM" id="MobiDB-lite"/>
    </source>
</evidence>
<dbReference type="AlphaFoldDB" id="A0A9J5ZZR1"/>
<dbReference type="OrthoDB" id="10286356at2759"/>
<accession>A0A9J5ZZR1</accession>
<keyword evidence="3" id="KW-1185">Reference proteome</keyword>
<comment type="caution">
    <text evidence="2">The sequence shown here is derived from an EMBL/GenBank/DDBJ whole genome shotgun (WGS) entry which is preliminary data.</text>
</comment>
<evidence type="ECO:0000313" key="2">
    <source>
        <dbReference type="EMBL" id="KAG5617335.1"/>
    </source>
</evidence>
<evidence type="ECO:0000313" key="3">
    <source>
        <dbReference type="Proteomes" id="UP000824120"/>
    </source>
</evidence>
<dbReference type="Proteomes" id="UP000824120">
    <property type="component" value="Chromosome 3"/>
</dbReference>
<gene>
    <name evidence="2" type="ORF">H5410_017159</name>
</gene>
<reference evidence="2 3" key="1">
    <citation type="submission" date="2020-09" db="EMBL/GenBank/DDBJ databases">
        <title>De no assembly of potato wild relative species, Solanum commersonii.</title>
        <authorList>
            <person name="Cho K."/>
        </authorList>
    </citation>
    <scope>NUCLEOTIDE SEQUENCE [LARGE SCALE GENOMIC DNA]</scope>
    <source>
        <strain evidence="2">LZ3.2</strain>
        <tissue evidence="2">Leaf</tissue>
    </source>
</reference>
<feature type="region of interest" description="Disordered" evidence="1">
    <location>
        <begin position="1"/>
        <end position="40"/>
    </location>
</feature>
<evidence type="ECO:0008006" key="4">
    <source>
        <dbReference type="Google" id="ProtNLM"/>
    </source>
</evidence>
<name>A0A9J5ZZR1_SOLCO</name>
<feature type="compositionally biased region" description="Basic and acidic residues" evidence="1">
    <location>
        <begin position="12"/>
        <end position="25"/>
    </location>
</feature>
<dbReference type="PANTHER" id="PTHR33022:SF13">
    <property type="entry name" value="UBIQUITIN-LIKE PROTEASE FAMILY PROFILE DOMAIN-CONTAINING PROTEIN"/>
    <property type="match status" value="1"/>
</dbReference>